<dbReference type="AlphaFoldDB" id="E4XRJ7"/>
<name>E4XRJ7_OIKDI</name>
<proteinExistence type="predicted"/>
<evidence type="ECO:0000313" key="2">
    <source>
        <dbReference type="Proteomes" id="UP000001307"/>
    </source>
</evidence>
<evidence type="ECO:0000313" key="1">
    <source>
        <dbReference type="EMBL" id="CBY12413.1"/>
    </source>
</evidence>
<dbReference type="InParanoid" id="E4XRJ7"/>
<gene>
    <name evidence="1" type="ORF">GSOID_T00001782001</name>
</gene>
<dbReference type="Proteomes" id="UP000001307">
    <property type="component" value="Unassembled WGS sequence"/>
</dbReference>
<accession>E4XRJ7</accession>
<organism evidence="1 2">
    <name type="scientific">Oikopleura dioica</name>
    <name type="common">Tunicate</name>
    <dbReference type="NCBI Taxonomy" id="34765"/>
    <lineage>
        <taxon>Eukaryota</taxon>
        <taxon>Metazoa</taxon>
        <taxon>Chordata</taxon>
        <taxon>Tunicata</taxon>
        <taxon>Appendicularia</taxon>
        <taxon>Copelata</taxon>
        <taxon>Oikopleuridae</taxon>
        <taxon>Oikopleura</taxon>
    </lineage>
</organism>
<feature type="non-terminal residue" evidence="1">
    <location>
        <position position="64"/>
    </location>
</feature>
<keyword evidence="2" id="KW-1185">Reference proteome</keyword>
<dbReference type="EMBL" id="FN653118">
    <property type="protein sequence ID" value="CBY12413.1"/>
    <property type="molecule type" value="Genomic_DNA"/>
</dbReference>
<reference evidence="1 2" key="1">
    <citation type="journal article" date="2010" name="Science">
        <title>Plasticity of animal genome architecture unmasked by rapid evolution of a pelagic tunicate.</title>
        <authorList>
            <person name="Denoeud F."/>
            <person name="Henriet S."/>
            <person name="Mungpakdee S."/>
            <person name="Aury J.M."/>
            <person name="Da Silva C."/>
            <person name="Brinkmann H."/>
            <person name="Mikhaleva J."/>
            <person name="Olsen L.C."/>
            <person name="Jubin C."/>
            <person name="Canestro C."/>
            <person name="Bouquet J.M."/>
            <person name="Danks G."/>
            <person name="Poulain J."/>
            <person name="Campsteijn C."/>
            <person name="Adamski M."/>
            <person name="Cross I."/>
            <person name="Yadetie F."/>
            <person name="Muffato M."/>
            <person name="Louis A."/>
            <person name="Butcher S."/>
            <person name="Tsagkogeorga G."/>
            <person name="Konrad A."/>
            <person name="Singh S."/>
            <person name="Jensen M.F."/>
            <person name="Cong E.H."/>
            <person name="Eikeseth-Otteraa H."/>
            <person name="Noel B."/>
            <person name="Anthouard V."/>
            <person name="Porcel B.M."/>
            <person name="Kachouri-Lafond R."/>
            <person name="Nishino A."/>
            <person name="Ugolini M."/>
            <person name="Chourrout P."/>
            <person name="Nishida H."/>
            <person name="Aasland R."/>
            <person name="Huzurbazar S."/>
            <person name="Westhof E."/>
            <person name="Delsuc F."/>
            <person name="Lehrach H."/>
            <person name="Reinhardt R."/>
            <person name="Weissenbach J."/>
            <person name="Roy S.W."/>
            <person name="Artiguenave F."/>
            <person name="Postlethwait J.H."/>
            <person name="Manak J.R."/>
            <person name="Thompson E.M."/>
            <person name="Jaillon O."/>
            <person name="Du Pasquier L."/>
            <person name="Boudinot P."/>
            <person name="Liberles D.A."/>
            <person name="Volff J.N."/>
            <person name="Philippe H."/>
            <person name="Lenhard B."/>
            <person name="Roest Crollius H."/>
            <person name="Wincker P."/>
            <person name="Chourrout D."/>
        </authorList>
    </citation>
    <scope>NUCLEOTIDE SEQUENCE [LARGE SCALE GENOMIC DNA]</scope>
</reference>
<sequence length="64" mass="7230">MERIVTNKNTTIEYLNTLIDEENKILKSIGSILEELNTKLGSKLMETTGTETEVDLVIEDCITQ</sequence>
<protein>
    <submittedName>
        <fullName evidence="1">Uncharacterized protein</fullName>
    </submittedName>
</protein>